<evidence type="ECO:0000256" key="4">
    <source>
        <dbReference type="ARBA" id="ARBA00022679"/>
    </source>
</evidence>
<dbReference type="PROSITE" id="PS50110">
    <property type="entry name" value="RESPONSE_REGULATORY"/>
    <property type="match status" value="1"/>
</dbReference>
<gene>
    <name evidence="9" type="ORF">G3N55_11225</name>
</gene>
<dbReference type="PANTHER" id="PTHR43047:SF72">
    <property type="entry name" value="OSMOSENSING HISTIDINE PROTEIN KINASE SLN1"/>
    <property type="match status" value="1"/>
</dbReference>
<dbReference type="InterPro" id="IPR036097">
    <property type="entry name" value="HisK_dim/P_sf"/>
</dbReference>
<dbReference type="InterPro" id="IPR035965">
    <property type="entry name" value="PAS-like_dom_sf"/>
</dbReference>
<dbReference type="InterPro" id="IPR003661">
    <property type="entry name" value="HisK_dim/P_dom"/>
</dbReference>
<dbReference type="InterPro" id="IPR001789">
    <property type="entry name" value="Sig_transdc_resp-reg_receiver"/>
</dbReference>
<dbReference type="SMART" id="SM00387">
    <property type="entry name" value="HATPase_c"/>
    <property type="match status" value="1"/>
</dbReference>
<dbReference type="Gene3D" id="3.30.450.20">
    <property type="entry name" value="PAS domain"/>
    <property type="match status" value="1"/>
</dbReference>
<proteinExistence type="predicted"/>
<organism evidence="9 10">
    <name type="scientific">Dissulfurirhabdus thermomarina</name>
    <dbReference type="NCBI Taxonomy" id="1765737"/>
    <lineage>
        <taxon>Bacteria</taxon>
        <taxon>Deltaproteobacteria</taxon>
        <taxon>Dissulfurirhabdaceae</taxon>
        <taxon>Dissulfurirhabdus</taxon>
    </lineage>
</organism>
<dbReference type="InterPro" id="IPR011006">
    <property type="entry name" value="CheY-like_superfamily"/>
</dbReference>
<dbReference type="InterPro" id="IPR004358">
    <property type="entry name" value="Sig_transdc_His_kin-like_C"/>
</dbReference>
<dbReference type="PROSITE" id="PS50109">
    <property type="entry name" value="HIS_KIN"/>
    <property type="match status" value="1"/>
</dbReference>
<keyword evidence="3 6" id="KW-0597">Phosphoprotein</keyword>
<sequence>MAGTDVDSHREAYFRALVEAMEDLAYVCGRDFAIEYMNPAMERYLGRSALGEPCHRAFFQSDVPCAWCRHGEVLGGRTVRHEITCPRDGRVYAVTCTPVRAGVRLSSLNILHDITSLRHTQAELEKTNAQLLQAQKMEAMGTLAGGIAHDFNNLLAGVLGAASVLKTLIPEEGEAQRYLSFIETAGERGADLCRRLLTFSRRGRGEARAVDLNRCVDNVVSLLSETVDRGIELEVACEPGLAPVFGDPALVEQVLMNLAINAVQAMGGTSCGKAGGRLALETFSVEPGTRLPDGTRVGADEAYVAVRVTDTGCGMPEGIRSRIFDPFFTTKEPGKGTGLGLAVVYGVVQDHGGQVEVESRPGEGSSFTVYLPRADHEAAPAAKTAPRPGGSPKGVGTILVVDDEPMLLELLADVLGRAGYEVLTAGDGVEALRVYEAAGGGVDLVVLDVMMPGMNGLEVFRRLREMDPKVQVLFASGYAQDSQMRRALDEGACGFIAKPFSVVELGVKVRRALKGRRGRARSRRSGAS</sequence>
<dbReference type="Pfam" id="PF08448">
    <property type="entry name" value="PAS_4"/>
    <property type="match status" value="1"/>
</dbReference>
<dbReference type="SUPFAM" id="SSF55874">
    <property type="entry name" value="ATPase domain of HSP90 chaperone/DNA topoisomerase II/histidine kinase"/>
    <property type="match status" value="1"/>
</dbReference>
<evidence type="ECO:0000256" key="2">
    <source>
        <dbReference type="ARBA" id="ARBA00012438"/>
    </source>
</evidence>
<keyword evidence="10" id="KW-1185">Reference proteome</keyword>
<keyword evidence="5" id="KW-0418">Kinase</keyword>
<dbReference type="SUPFAM" id="SSF52172">
    <property type="entry name" value="CheY-like"/>
    <property type="match status" value="1"/>
</dbReference>
<evidence type="ECO:0000256" key="1">
    <source>
        <dbReference type="ARBA" id="ARBA00000085"/>
    </source>
</evidence>
<feature type="domain" description="Response regulatory" evidence="8">
    <location>
        <begin position="397"/>
        <end position="513"/>
    </location>
</feature>
<dbReference type="GO" id="GO:0005886">
    <property type="term" value="C:plasma membrane"/>
    <property type="evidence" value="ECO:0007669"/>
    <property type="project" value="TreeGrafter"/>
</dbReference>
<reference evidence="9 10" key="1">
    <citation type="submission" date="2020-02" db="EMBL/GenBank/DDBJ databases">
        <title>Comparative genomics of sulfur disproportionating microorganisms.</title>
        <authorList>
            <person name="Ward L.M."/>
            <person name="Bertran E."/>
            <person name="Johnston D.T."/>
        </authorList>
    </citation>
    <scope>NUCLEOTIDE SEQUENCE [LARGE SCALE GENOMIC DNA]</scope>
    <source>
        <strain evidence="9 10">DSM 100025</strain>
    </source>
</reference>
<dbReference type="InterPro" id="IPR005467">
    <property type="entry name" value="His_kinase_dom"/>
</dbReference>
<evidence type="ECO:0000256" key="3">
    <source>
        <dbReference type="ARBA" id="ARBA00022553"/>
    </source>
</evidence>
<dbReference type="RefSeq" id="WP_163299579.1">
    <property type="nucleotide sequence ID" value="NZ_JAAGRR010000165.1"/>
</dbReference>
<feature type="domain" description="Histidine kinase" evidence="7">
    <location>
        <begin position="146"/>
        <end position="375"/>
    </location>
</feature>
<name>A0A6N9TQF2_DISTH</name>
<keyword evidence="4" id="KW-0808">Transferase</keyword>
<dbReference type="SUPFAM" id="SSF55785">
    <property type="entry name" value="PYP-like sensor domain (PAS domain)"/>
    <property type="match status" value="1"/>
</dbReference>
<dbReference type="AlphaFoldDB" id="A0A6N9TQF2"/>
<comment type="caution">
    <text evidence="9">The sequence shown here is derived from an EMBL/GenBank/DDBJ whole genome shotgun (WGS) entry which is preliminary data.</text>
</comment>
<dbReference type="SMART" id="SM00448">
    <property type="entry name" value="REC"/>
    <property type="match status" value="1"/>
</dbReference>
<dbReference type="InterPro" id="IPR013656">
    <property type="entry name" value="PAS_4"/>
</dbReference>
<dbReference type="Pfam" id="PF00512">
    <property type="entry name" value="HisKA"/>
    <property type="match status" value="1"/>
</dbReference>
<evidence type="ECO:0000256" key="6">
    <source>
        <dbReference type="PROSITE-ProRule" id="PRU00169"/>
    </source>
</evidence>
<dbReference type="Gene3D" id="3.30.565.10">
    <property type="entry name" value="Histidine kinase-like ATPase, C-terminal domain"/>
    <property type="match status" value="1"/>
</dbReference>
<protein>
    <recommendedName>
        <fullName evidence="2">histidine kinase</fullName>
        <ecNumber evidence="2">2.7.13.3</ecNumber>
    </recommendedName>
</protein>
<dbReference type="CDD" id="cd00156">
    <property type="entry name" value="REC"/>
    <property type="match status" value="1"/>
</dbReference>
<accession>A0A6N9TQF2</accession>
<dbReference type="Gene3D" id="1.10.287.130">
    <property type="match status" value="1"/>
</dbReference>
<dbReference type="EMBL" id="JAAGRR010000165">
    <property type="protein sequence ID" value="NDY43409.1"/>
    <property type="molecule type" value="Genomic_DNA"/>
</dbReference>
<evidence type="ECO:0000313" key="9">
    <source>
        <dbReference type="EMBL" id="NDY43409.1"/>
    </source>
</evidence>
<evidence type="ECO:0000259" key="7">
    <source>
        <dbReference type="PROSITE" id="PS50109"/>
    </source>
</evidence>
<dbReference type="GO" id="GO:0009927">
    <property type="term" value="F:histidine phosphotransfer kinase activity"/>
    <property type="evidence" value="ECO:0007669"/>
    <property type="project" value="TreeGrafter"/>
</dbReference>
<dbReference type="Pfam" id="PF00072">
    <property type="entry name" value="Response_reg"/>
    <property type="match status" value="1"/>
</dbReference>
<evidence type="ECO:0000313" key="10">
    <source>
        <dbReference type="Proteomes" id="UP000469346"/>
    </source>
</evidence>
<dbReference type="InterPro" id="IPR036890">
    <property type="entry name" value="HATPase_C_sf"/>
</dbReference>
<dbReference type="InterPro" id="IPR003594">
    <property type="entry name" value="HATPase_dom"/>
</dbReference>
<evidence type="ECO:0000259" key="8">
    <source>
        <dbReference type="PROSITE" id="PS50110"/>
    </source>
</evidence>
<comment type="catalytic activity">
    <reaction evidence="1">
        <text>ATP + protein L-histidine = ADP + protein N-phospho-L-histidine.</text>
        <dbReference type="EC" id="2.7.13.3"/>
    </reaction>
</comment>
<dbReference type="Proteomes" id="UP000469346">
    <property type="component" value="Unassembled WGS sequence"/>
</dbReference>
<dbReference type="EC" id="2.7.13.3" evidence="2"/>
<dbReference type="PANTHER" id="PTHR43047">
    <property type="entry name" value="TWO-COMPONENT HISTIDINE PROTEIN KINASE"/>
    <property type="match status" value="1"/>
</dbReference>
<dbReference type="Pfam" id="PF02518">
    <property type="entry name" value="HATPase_c"/>
    <property type="match status" value="1"/>
</dbReference>
<dbReference type="PRINTS" id="PR00344">
    <property type="entry name" value="BCTRLSENSOR"/>
</dbReference>
<dbReference type="Gene3D" id="3.40.50.2300">
    <property type="match status" value="1"/>
</dbReference>
<feature type="modified residue" description="4-aspartylphosphate" evidence="6">
    <location>
        <position position="448"/>
    </location>
</feature>
<dbReference type="GO" id="GO:0000155">
    <property type="term" value="F:phosphorelay sensor kinase activity"/>
    <property type="evidence" value="ECO:0007669"/>
    <property type="project" value="InterPro"/>
</dbReference>
<evidence type="ECO:0000256" key="5">
    <source>
        <dbReference type="ARBA" id="ARBA00022777"/>
    </source>
</evidence>
<dbReference type="SUPFAM" id="SSF47384">
    <property type="entry name" value="Homodimeric domain of signal transducing histidine kinase"/>
    <property type="match status" value="1"/>
</dbReference>
<dbReference type="SMART" id="SM00388">
    <property type="entry name" value="HisKA"/>
    <property type="match status" value="1"/>
</dbReference>